<dbReference type="OrthoDB" id="5984008at2759"/>
<dbReference type="Pfam" id="PF00060">
    <property type="entry name" value="Lig_chan"/>
    <property type="match status" value="1"/>
</dbReference>
<keyword evidence="3 12" id="KW-0812">Transmembrane</keyword>
<accession>A0A2G8KIJ6</accession>
<evidence type="ECO:0000256" key="9">
    <source>
        <dbReference type="ARBA" id="ARBA00023286"/>
    </source>
</evidence>
<evidence type="ECO:0000256" key="10">
    <source>
        <dbReference type="ARBA" id="ARBA00023303"/>
    </source>
</evidence>
<dbReference type="Pfam" id="PF10613">
    <property type="entry name" value="Lig_chan-Glu_bd"/>
    <property type="match status" value="1"/>
</dbReference>
<feature type="transmembrane region" description="Helical" evidence="12">
    <location>
        <begin position="136"/>
        <end position="158"/>
    </location>
</feature>
<sequence length="409" mass="46425">MKEQPFLMRIEGAQEKNGKEYEGYCIDLLDEIRNIFNFTYKIEVVPGNIYGNELENGTWTGMIGQLMEQEVVQTNGHRCSIPRPIDDPNAMEPMGIEKRMNNFSFSNSVWFSLGALMQQGGDTTPRSLAGRIVGGVWWFFTLILISSYTANLAAFLTVERMESPINSVKELQESDIDYGILRTGATFQLFEQSEIPLYRDMFTYMQAHTENYKDSNEDGIAEVRRRNGKYAFLLESTINEYESQQKPCDTIMVPQHLDSKSYGIGISRGYEGFEVLRDQLTLAILQLREDGTLARLRKTWWFDKGKCQESAKDNASALSLSNVAGIFYILIVGLAAALLIAIIDFYWKSRKDASRDKIGLVRAMRNKVRASVTGERGFRPVPVLMESVASSGKEEKKDLLKREHGQTDV</sequence>
<dbReference type="InterPro" id="IPR001320">
    <property type="entry name" value="Iontro_rcpt_C"/>
</dbReference>
<dbReference type="SMART" id="SM00918">
    <property type="entry name" value="Lig_chan-Glu_bd"/>
    <property type="match status" value="1"/>
</dbReference>
<dbReference type="InterPro" id="IPR019594">
    <property type="entry name" value="Glu/Gly-bd"/>
</dbReference>
<dbReference type="SUPFAM" id="SSF53850">
    <property type="entry name" value="Periplasmic binding protein-like II"/>
    <property type="match status" value="1"/>
</dbReference>
<evidence type="ECO:0000259" key="13">
    <source>
        <dbReference type="SMART" id="SM00079"/>
    </source>
</evidence>
<feature type="compositionally biased region" description="Basic and acidic residues" evidence="11">
    <location>
        <begin position="392"/>
        <end position="409"/>
    </location>
</feature>
<evidence type="ECO:0000256" key="11">
    <source>
        <dbReference type="SAM" id="MobiDB-lite"/>
    </source>
</evidence>
<keyword evidence="8" id="KW-0325">Glycoprotein</keyword>
<gene>
    <name evidence="15" type="ORF">BSL78_15325</name>
</gene>
<dbReference type="PANTHER" id="PTHR18966">
    <property type="entry name" value="IONOTROPIC GLUTAMATE RECEPTOR"/>
    <property type="match status" value="1"/>
</dbReference>
<keyword evidence="10" id="KW-0407">Ion channel</keyword>
<keyword evidence="6 12" id="KW-0472">Membrane</keyword>
<organism evidence="15 16">
    <name type="scientific">Stichopus japonicus</name>
    <name type="common">Sea cucumber</name>
    <dbReference type="NCBI Taxonomy" id="307972"/>
    <lineage>
        <taxon>Eukaryota</taxon>
        <taxon>Metazoa</taxon>
        <taxon>Echinodermata</taxon>
        <taxon>Eleutherozoa</taxon>
        <taxon>Echinozoa</taxon>
        <taxon>Holothuroidea</taxon>
        <taxon>Aspidochirotacea</taxon>
        <taxon>Aspidochirotida</taxon>
        <taxon>Stichopodidae</taxon>
        <taxon>Apostichopus</taxon>
    </lineage>
</organism>
<dbReference type="GO" id="GO:0016020">
    <property type="term" value="C:membrane"/>
    <property type="evidence" value="ECO:0007669"/>
    <property type="project" value="UniProtKB-SubCell"/>
</dbReference>
<keyword evidence="16" id="KW-1185">Reference proteome</keyword>
<dbReference type="InterPro" id="IPR015683">
    <property type="entry name" value="Ionotropic_Glu_rcpt"/>
</dbReference>
<proteinExistence type="predicted"/>
<evidence type="ECO:0000256" key="6">
    <source>
        <dbReference type="ARBA" id="ARBA00023136"/>
    </source>
</evidence>
<evidence type="ECO:0000259" key="14">
    <source>
        <dbReference type="SMART" id="SM00918"/>
    </source>
</evidence>
<feature type="domain" description="Ionotropic glutamate receptor C-terminal" evidence="13">
    <location>
        <begin position="1"/>
        <end position="303"/>
    </location>
</feature>
<dbReference type="Gene3D" id="1.10.287.70">
    <property type="match status" value="1"/>
</dbReference>
<evidence type="ECO:0000256" key="8">
    <source>
        <dbReference type="ARBA" id="ARBA00023180"/>
    </source>
</evidence>
<feature type="domain" description="Ionotropic glutamate receptor L-glutamate and glycine-binding" evidence="14">
    <location>
        <begin position="5"/>
        <end position="68"/>
    </location>
</feature>
<keyword evidence="7 15" id="KW-0675">Receptor</keyword>
<evidence type="ECO:0000256" key="7">
    <source>
        <dbReference type="ARBA" id="ARBA00023170"/>
    </source>
</evidence>
<comment type="caution">
    <text evidence="15">The sequence shown here is derived from an EMBL/GenBank/DDBJ whole genome shotgun (WGS) entry which is preliminary data.</text>
</comment>
<feature type="region of interest" description="Disordered" evidence="11">
    <location>
        <begin position="389"/>
        <end position="409"/>
    </location>
</feature>
<feature type="transmembrane region" description="Helical" evidence="12">
    <location>
        <begin position="326"/>
        <end position="347"/>
    </location>
</feature>
<dbReference type="Proteomes" id="UP000230750">
    <property type="component" value="Unassembled WGS sequence"/>
</dbReference>
<dbReference type="STRING" id="307972.A0A2G8KIJ6"/>
<reference evidence="15 16" key="1">
    <citation type="journal article" date="2017" name="PLoS Biol.">
        <title>The sea cucumber genome provides insights into morphological evolution and visceral regeneration.</title>
        <authorList>
            <person name="Zhang X."/>
            <person name="Sun L."/>
            <person name="Yuan J."/>
            <person name="Sun Y."/>
            <person name="Gao Y."/>
            <person name="Zhang L."/>
            <person name="Li S."/>
            <person name="Dai H."/>
            <person name="Hamel J.F."/>
            <person name="Liu C."/>
            <person name="Yu Y."/>
            <person name="Liu S."/>
            <person name="Lin W."/>
            <person name="Guo K."/>
            <person name="Jin S."/>
            <person name="Xu P."/>
            <person name="Storey K.B."/>
            <person name="Huan P."/>
            <person name="Zhang T."/>
            <person name="Zhou Y."/>
            <person name="Zhang J."/>
            <person name="Lin C."/>
            <person name="Li X."/>
            <person name="Xing L."/>
            <person name="Huo D."/>
            <person name="Sun M."/>
            <person name="Wang L."/>
            <person name="Mercier A."/>
            <person name="Li F."/>
            <person name="Yang H."/>
            <person name="Xiang J."/>
        </authorList>
    </citation>
    <scope>NUCLEOTIDE SEQUENCE [LARGE SCALE GENOMIC DNA]</scope>
    <source>
        <strain evidence="15">Shaxun</strain>
        <tissue evidence="15">Muscle</tissue>
    </source>
</reference>
<evidence type="ECO:0000256" key="3">
    <source>
        <dbReference type="ARBA" id="ARBA00022692"/>
    </source>
</evidence>
<dbReference type="AlphaFoldDB" id="A0A2G8KIJ6"/>
<dbReference type="FunFam" id="1.10.287.70:FF:000143">
    <property type="entry name" value="Probable glutamate receptor"/>
    <property type="match status" value="1"/>
</dbReference>
<evidence type="ECO:0000256" key="2">
    <source>
        <dbReference type="ARBA" id="ARBA00022448"/>
    </source>
</evidence>
<dbReference type="SMART" id="SM00079">
    <property type="entry name" value="PBPe"/>
    <property type="match status" value="1"/>
</dbReference>
<protein>
    <submittedName>
        <fullName evidence="15">Putative glutamate receptor 2-like</fullName>
    </submittedName>
</protein>
<comment type="subcellular location">
    <subcellularLocation>
        <location evidence="1">Membrane</location>
        <topology evidence="1">Multi-pass membrane protein</topology>
    </subcellularLocation>
</comment>
<keyword evidence="4 12" id="KW-1133">Transmembrane helix</keyword>
<dbReference type="GO" id="GO:0015276">
    <property type="term" value="F:ligand-gated monoatomic ion channel activity"/>
    <property type="evidence" value="ECO:0007669"/>
    <property type="project" value="InterPro"/>
</dbReference>
<keyword evidence="5" id="KW-0406">Ion transport</keyword>
<keyword evidence="9" id="KW-1071">Ligand-gated ion channel</keyword>
<keyword evidence="2" id="KW-0813">Transport</keyword>
<dbReference type="Gene3D" id="3.40.190.10">
    <property type="entry name" value="Periplasmic binding protein-like II"/>
    <property type="match status" value="2"/>
</dbReference>
<dbReference type="EMBL" id="MRZV01000557">
    <property type="protein sequence ID" value="PIK47807.1"/>
    <property type="molecule type" value="Genomic_DNA"/>
</dbReference>
<evidence type="ECO:0000256" key="5">
    <source>
        <dbReference type="ARBA" id="ARBA00023065"/>
    </source>
</evidence>
<evidence type="ECO:0000313" key="15">
    <source>
        <dbReference type="EMBL" id="PIK47807.1"/>
    </source>
</evidence>
<evidence type="ECO:0000256" key="1">
    <source>
        <dbReference type="ARBA" id="ARBA00004141"/>
    </source>
</evidence>
<evidence type="ECO:0000256" key="4">
    <source>
        <dbReference type="ARBA" id="ARBA00022989"/>
    </source>
</evidence>
<evidence type="ECO:0000256" key="12">
    <source>
        <dbReference type="SAM" id="Phobius"/>
    </source>
</evidence>
<evidence type="ECO:0000313" key="16">
    <source>
        <dbReference type="Proteomes" id="UP000230750"/>
    </source>
</evidence>
<name>A0A2G8KIJ6_STIJA</name>